<organism evidence="4 5">
    <name type="scientific">Iphiclides podalirius</name>
    <name type="common">scarce swallowtail</name>
    <dbReference type="NCBI Taxonomy" id="110791"/>
    <lineage>
        <taxon>Eukaryota</taxon>
        <taxon>Metazoa</taxon>
        <taxon>Ecdysozoa</taxon>
        <taxon>Arthropoda</taxon>
        <taxon>Hexapoda</taxon>
        <taxon>Insecta</taxon>
        <taxon>Pterygota</taxon>
        <taxon>Neoptera</taxon>
        <taxon>Endopterygota</taxon>
        <taxon>Lepidoptera</taxon>
        <taxon>Glossata</taxon>
        <taxon>Ditrysia</taxon>
        <taxon>Papilionoidea</taxon>
        <taxon>Papilionidae</taxon>
        <taxon>Papilioninae</taxon>
        <taxon>Iphiclides</taxon>
    </lineage>
</organism>
<dbReference type="EMBL" id="OW152842">
    <property type="protein sequence ID" value="CAH2064564.1"/>
    <property type="molecule type" value="Genomic_DNA"/>
</dbReference>
<feature type="region of interest" description="Disordered" evidence="2">
    <location>
        <begin position="13"/>
        <end position="37"/>
    </location>
</feature>
<keyword evidence="1" id="KW-0479">Metal-binding</keyword>
<dbReference type="Gene3D" id="3.30.160.60">
    <property type="entry name" value="Classic Zinc Finger"/>
    <property type="match status" value="1"/>
</dbReference>
<evidence type="ECO:0000259" key="3">
    <source>
        <dbReference type="PROSITE" id="PS50157"/>
    </source>
</evidence>
<evidence type="ECO:0000256" key="2">
    <source>
        <dbReference type="SAM" id="MobiDB-lite"/>
    </source>
</evidence>
<dbReference type="InterPro" id="IPR036236">
    <property type="entry name" value="Znf_C2H2_sf"/>
</dbReference>
<evidence type="ECO:0000256" key="1">
    <source>
        <dbReference type="PROSITE-ProRule" id="PRU00042"/>
    </source>
</evidence>
<gene>
    <name evidence="4" type="ORF">IPOD504_LOCUS12799</name>
</gene>
<evidence type="ECO:0000313" key="4">
    <source>
        <dbReference type="EMBL" id="CAH2064564.1"/>
    </source>
</evidence>
<dbReference type="SMART" id="SM00355">
    <property type="entry name" value="ZnF_C2H2"/>
    <property type="match status" value="2"/>
</dbReference>
<dbReference type="InterPro" id="IPR013087">
    <property type="entry name" value="Znf_C2H2_type"/>
</dbReference>
<feature type="domain" description="C2H2-type" evidence="3">
    <location>
        <begin position="174"/>
        <end position="202"/>
    </location>
</feature>
<feature type="compositionally biased region" description="Basic and acidic residues" evidence="2">
    <location>
        <begin position="13"/>
        <end position="23"/>
    </location>
</feature>
<dbReference type="Proteomes" id="UP000837857">
    <property type="component" value="Chromosome 30"/>
</dbReference>
<proteinExistence type="predicted"/>
<protein>
    <recommendedName>
        <fullName evidence="3">C2H2-type domain-containing protein</fullName>
    </recommendedName>
</protein>
<keyword evidence="1" id="KW-0863">Zinc-finger</keyword>
<dbReference type="PROSITE" id="PS00028">
    <property type="entry name" value="ZINC_FINGER_C2H2_1"/>
    <property type="match status" value="1"/>
</dbReference>
<feature type="non-terminal residue" evidence="4">
    <location>
        <position position="317"/>
    </location>
</feature>
<name>A0ABN8IUJ2_9NEOP</name>
<sequence>MLVREDLEKLKKESTLLRADPSKSKRKKKAKSQDDYGAYKCSQKRHKCSHLITDNAKSQQEKHASNVTEEQKGISINKNNKIIIEQKLAVKQAEEKTEVINVDNFDHTSVGTKLLADKKILRYLLKYPVKTNKKDSSKKTASEKAMNVEQLQYLYPPKKAIVDPISKKTIVSRHNCEVCGKYFSSNFTLTRHKISVHMPRSSRHQCRVCKETFELQSQLNSHKCNLANYQQMASNGAMQLYRGTGADVGQLTAEDYFMGRDDFEMPAPIVQLTEYNQCIPMEPYIQQYSNGSNTTMCILPMENSKYKLVMQEVPIEF</sequence>
<keyword evidence="5" id="KW-1185">Reference proteome</keyword>
<dbReference type="SUPFAM" id="SSF57667">
    <property type="entry name" value="beta-beta-alpha zinc fingers"/>
    <property type="match status" value="1"/>
</dbReference>
<evidence type="ECO:0000313" key="5">
    <source>
        <dbReference type="Proteomes" id="UP000837857"/>
    </source>
</evidence>
<reference evidence="4" key="1">
    <citation type="submission" date="2022-03" db="EMBL/GenBank/DDBJ databases">
        <authorList>
            <person name="Martin H S."/>
        </authorList>
    </citation>
    <scope>NUCLEOTIDE SEQUENCE</scope>
</reference>
<keyword evidence="1" id="KW-0862">Zinc</keyword>
<accession>A0ABN8IUJ2</accession>
<dbReference type="PROSITE" id="PS50157">
    <property type="entry name" value="ZINC_FINGER_C2H2_2"/>
    <property type="match status" value="1"/>
</dbReference>